<organism evidence="1">
    <name type="scientific">hydrothermal vent metagenome</name>
    <dbReference type="NCBI Taxonomy" id="652676"/>
    <lineage>
        <taxon>unclassified sequences</taxon>
        <taxon>metagenomes</taxon>
        <taxon>ecological metagenomes</taxon>
    </lineage>
</organism>
<dbReference type="EMBL" id="FPIB01000013">
    <property type="protein sequence ID" value="SFV90323.1"/>
    <property type="molecule type" value="Genomic_DNA"/>
</dbReference>
<evidence type="ECO:0000313" key="1">
    <source>
        <dbReference type="EMBL" id="SFV90323.1"/>
    </source>
</evidence>
<reference evidence="1" key="1">
    <citation type="submission" date="2016-10" db="EMBL/GenBank/DDBJ databases">
        <authorList>
            <person name="de Groot N.N."/>
        </authorList>
    </citation>
    <scope>NUCLEOTIDE SEQUENCE</scope>
</reference>
<sequence>MKIHHDAGQHFIHFRDRDFWSSTPAVEGKYYVVFPADAYRYARKAKESNYIRCVRCSAK</sequence>
<proteinExistence type="predicted"/>
<name>A0A1W1E8Q0_9ZZZZ</name>
<protein>
    <submittedName>
        <fullName evidence="1">Uncharacterized protein</fullName>
    </submittedName>
</protein>
<dbReference type="AlphaFoldDB" id="A0A1W1E8Q0"/>
<accession>A0A1W1E8Q0</accession>
<gene>
    <name evidence="1" type="ORF">MNB_SV-4-357</name>
</gene>